<evidence type="ECO:0000256" key="1">
    <source>
        <dbReference type="ARBA" id="ARBA00023125"/>
    </source>
</evidence>
<evidence type="ECO:0000313" key="4">
    <source>
        <dbReference type="EMBL" id="TGY87323.1"/>
    </source>
</evidence>
<dbReference type="Gene3D" id="1.10.357.10">
    <property type="entry name" value="Tetracycline Repressor, domain 2"/>
    <property type="match status" value="1"/>
</dbReference>
<keyword evidence="5" id="KW-1185">Reference proteome</keyword>
<dbReference type="EMBL" id="SRXV01000114">
    <property type="protein sequence ID" value="TGY87323.1"/>
    <property type="molecule type" value="Genomic_DNA"/>
</dbReference>
<keyword evidence="1 2" id="KW-0238">DNA-binding</keyword>
<evidence type="ECO:0000259" key="3">
    <source>
        <dbReference type="PROSITE" id="PS50977"/>
    </source>
</evidence>
<dbReference type="Pfam" id="PF00440">
    <property type="entry name" value="TetR_N"/>
    <property type="match status" value="1"/>
</dbReference>
<dbReference type="Proteomes" id="UP000305451">
    <property type="component" value="Unassembled WGS sequence"/>
</dbReference>
<accession>A0A4S2GWD2</accession>
<dbReference type="RefSeq" id="WP_135945977.1">
    <property type="nucleotide sequence ID" value="NZ_SRXV01000114.1"/>
</dbReference>
<dbReference type="InterPro" id="IPR001647">
    <property type="entry name" value="HTH_TetR"/>
</dbReference>
<dbReference type="SUPFAM" id="SSF46689">
    <property type="entry name" value="Homeodomain-like"/>
    <property type="match status" value="1"/>
</dbReference>
<dbReference type="AlphaFoldDB" id="A0A4S2GWD2"/>
<comment type="caution">
    <text evidence="4">The sequence shown here is derived from an EMBL/GenBank/DDBJ whole genome shotgun (WGS) entry which is preliminary data.</text>
</comment>
<protein>
    <submittedName>
        <fullName evidence="4">TetR/AcrR family transcriptional regulator</fullName>
    </submittedName>
</protein>
<feature type="domain" description="HTH tetR-type" evidence="3">
    <location>
        <begin position="10"/>
        <end position="48"/>
    </location>
</feature>
<gene>
    <name evidence="4" type="ORF">E5162_14600</name>
</gene>
<evidence type="ECO:0000256" key="2">
    <source>
        <dbReference type="PROSITE-ProRule" id="PRU00335"/>
    </source>
</evidence>
<organism evidence="4 5">
    <name type="scientific">Marinicauda pacifica</name>
    <dbReference type="NCBI Taxonomy" id="1133559"/>
    <lineage>
        <taxon>Bacteria</taxon>
        <taxon>Pseudomonadati</taxon>
        <taxon>Pseudomonadota</taxon>
        <taxon>Alphaproteobacteria</taxon>
        <taxon>Maricaulales</taxon>
        <taxon>Maricaulaceae</taxon>
        <taxon>Marinicauda</taxon>
    </lineage>
</organism>
<dbReference type="InterPro" id="IPR009057">
    <property type="entry name" value="Homeodomain-like_sf"/>
</dbReference>
<evidence type="ECO:0000313" key="5">
    <source>
        <dbReference type="Proteomes" id="UP000305451"/>
    </source>
</evidence>
<dbReference type="GO" id="GO:0003677">
    <property type="term" value="F:DNA binding"/>
    <property type="evidence" value="ECO:0007669"/>
    <property type="project" value="UniProtKB-UniRule"/>
</dbReference>
<name>A0A4S2GWD2_9PROT</name>
<dbReference type="PROSITE" id="PS50977">
    <property type="entry name" value="HTH_TETR_2"/>
    <property type="match status" value="1"/>
</dbReference>
<feature type="non-terminal residue" evidence="4">
    <location>
        <position position="48"/>
    </location>
</feature>
<reference evidence="4 5" key="1">
    <citation type="journal article" date="2013" name="Int. J. Syst. Evol. Microbiol.">
        <title>Marinicauda pacifica gen. nov., sp. nov., a prosthecate alphaproteobacterium of the family Hyphomonadaceae isolated from deep seawater.</title>
        <authorList>
            <person name="Zhang X.Y."/>
            <person name="Li G.W."/>
            <person name="Wang C.S."/>
            <person name="Zhang Y.J."/>
            <person name="Xu X.W."/>
            <person name="Li H."/>
            <person name="Liu A."/>
            <person name="Liu C."/>
            <person name="Xie B.B."/>
            <person name="Qin Q.L."/>
            <person name="Xu Z."/>
            <person name="Chen X.L."/>
            <person name="Zhou B.C."/>
            <person name="Zhang Y.Z."/>
        </authorList>
    </citation>
    <scope>NUCLEOTIDE SEQUENCE [LARGE SCALE GENOMIC DNA]</scope>
    <source>
        <strain evidence="4 5">P-1 km-3</strain>
    </source>
</reference>
<sequence>MTGRREHKKQLVRQSLFDTAIALFEAEGYDAVSVDRIVAEAGVAKGTF</sequence>
<comment type="caution">
    <text evidence="2">Lacks conserved residue(s) required for the propagation of feature annotation.</text>
</comment>
<proteinExistence type="predicted"/>